<evidence type="ECO:0000313" key="3">
    <source>
        <dbReference type="Proteomes" id="UP000315349"/>
    </source>
</evidence>
<dbReference type="KEGG" id="peh:Spb1_05000"/>
<protein>
    <submittedName>
        <fullName evidence="2">Uncharacterized protein</fullName>
    </submittedName>
</protein>
<dbReference type="EMBL" id="CP036299">
    <property type="protein sequence ID" value="QDV28636.1"/>
    <property type="molecule type" value="Genomic_DNA"/>
</dbReference>
<feature type="compositionally biased region" description="Polar residues" evidence="1">
    <location>
        <begin position="275"/>
        <end position="299"/>
    </location>
</feature>
<evidence type="ECO:0000256" key="1">
    <source>
        <dbReference type="SAM" id="MobiDB-lite"/>
    </source>
</evidence>
<feature type="region of interest" description="Disordered" evidence="1">
    <location>
        <begin position="40"/>
        <end position="59"/>
    </location>
</feature>
<feature type="compositionally biased region" description="Basic and acidic residues" evidence="1">
    <location>
        <begin position="170"/>
        <end position="179"/>
    </location>
</feature>
<feature type="region of interest" description="Disordered" evidence="1">
    <location>
        <begin position="74"/>
        <end position="326"/>
    </location>
</feature>
<gene>
    <name evidence="2" type="ORF">Spb1_05000</name>
</gene>
<dbReference type="RefSeq" id="WP_145295247.1">
    <property type="nucleotide sequence ID" value="NZ_CP036299.1"/>
</dbReference>
<sequence length="326" mass="35356">MKGPWGRIQTDCRRVWKCPACGAQRLLPATITSVVCQCSGREGSNRGSSGQSSPDSPRWMILEEASLRKLRPIVEFDPHAPRGPQFLEDADPHRISQPGVVQPRTVPKGPKPPYQGTGTSSRQPSVPVAPQTPASAAKSEDQTLSRNADGFQETHGNESVPEVNPQQPAADRRAHESRSSHKRRGVEEIPGSENQELLEPDLHHESEPQPALPPDVPEIKTASAAREARRKSPHQEPRSSTGLSPTSSRPASASRVSSAPESNDDFAAGLDLAETSDSPQTSSRPVHQRRPQTPLQQPANDKKRSETKPAKMPQPDDEAFGEGLIS</sequence>
<organism evidence="2 3">
    <name type="scientific">Planctopirus ephydatiae</name>
    <dbReference type="NCBI Taxonomy" id="2528019"/>
    <lineage>
        <taxon>Bacteria</taxon>
        <taxon>Pseudomonadati</taxon>
        <taxon>Planctomycetota</taxon>
        <taxon>Planctomycetia</taxon>
        <taxon>Planctomycetales</taxon>
        <taxon>Planctomycetaceae</taxon>
        <taxon>Planctopirus</taxon>
    </lineage>
</organism>
<feature type="compositionally biased region" description="Low complexity" evidence="1">
    <location>
        <begin position="40"/>
        <end position="58"/>
    </location>
</feature>
<feature type="compositionally biased region" description="Basic and acidic residues" evidence="1">
    <location>
        <begin position="300"/>
        <end position="309"/>
    </location>
</feature>
<proteinExistence type="predicted"/>
<reference evidence="2 3" key="1">
    <citation type="submission" date="2019-02" db="EMBL/GenBank/DDBJ databases">
        <title>Deep-cultivation of Planctomycetes and their phenomic and genomic characterization uncovers novel biology.</title>
        <authorList>
            <person name="Wiegand S."/>
            <person name="Jogler M."/>
            <person name="Boedeker C."/>
            <person name="Pinto D."/>
            <person name="Vollmers J."/>
            <person name="Rivas-Marin E."/>
            <person name="Kohn T."/>
            <person name="Peeters S.H."/>
            <person name="Heuer A."/>
            <person name="Rast P."/>
            <person name="Oberbeckmann S."/>
            <person name="Bunk B."/>
            <person name="Jeske O."/>
            <person name="Meyerdierks A."/>
            <person name="Storesund J.E."/>
            <person name="Kallscheuer N."/>
            <person name="Luecker S."/>
            <person name="Lage O.M."/>
            <person name="Pohl T."/>
            <person name="Merkel B.J."/>
            <person name="Hornburger P."/>
            <person name="Mueller R.-W."/>
            <person name="Bruemmer F."/>
            <person name="Labrenz M."/>
            <person name="Spormann A.M."/>
            <person name="Op den Camp H."/>
            <person name="Overmann J."/>
            <person name="Amann R."/>
            <person name="Jetten M.S.M."/>
            <person name="Mascher T."/>
            <person name="Medema M.H."/>
            <person name="Devos D.P."/>
            <person name="Kaster A.-K."/>
            <person name="Ovreas L."/>
            <person name="Rohde M."/>
            <person name="Galperin M.Y."/>
            <person name="Jogler C."/>
        </authorList>
    </citation>
    <scope>NUCLEOTIDE SEQUENCE [LARGE SCALE GENOMIC DNA]</scope>
    <source>
        <strain evidence="2 3">Spb1</strain>
    </source>
</reference>
<dbReference type="Proteomes" id="UP000315349">
    <property type="component" value="Chromosome"/>
</dbReference>
<feature type="compositionally biased region" description="Low complexity" evidence="1">
    <location>
        <begin position="244"/>
        <end position="261"/>
    </location>
</feature>
<dbReference type="AlphaFoldDB" id="A0A518GJ64"/>
<name>A0A518GJ64_9PLAN</name>
<accession>A0A518GJ64</accession>
<keyword evidence="3" id="KW-1185">Reference proteome</keyword>
<evidence type="ECO:0000313" key="2">
    <source>
        <dbReference type="EMBL" id="QDV28636.1"/>
    </source>
</evidence>
<dbReference type="OrthoDB" id="211247at2"/>